<evidence type="ECO:0000256" key="1">
    <source>
        <dbReference type="SAM" id="MobiDB-lite"/>
    </source>
</evidence>
<keyword evidence="3" id="KW-1185">Reference proteome</keyword>
<evidence type="ECO:0000313" key="2">
    <source>
        <dbReference type="EMBL" id="CAI9560269.1"/>
    </source>
</evidence>
<accession>A0ABN9CKP4</accession>
<protein>
    <submittedName>
        <fullName evidence="2">Uncharacterized protein</fullName>
    </submittedName>
</protein>
<reference evidence="2" key="1">
    <citation type="submission" date="2023-05" db="EMBL/GenBank/DDBJ databases">
        <authorList>
            <person name="Stuckert A."/>
        </authorList>
    </citation>
    <scope>NUCLEOTIDE SEQUENCE</scope>
</reference>
<gene>
    <name evidence="2" type="ORF">SPARVUS_LOCUS5226108</name>
</gene>
<comment type="caution">
    <text evidence="2">The sequence shown here is derived from an EMBL/GenBank/DDBJ whole genome shotgun (WGS) entry which is preliminary data.</text>
</comment>
<feature type="region of interest" description="Disordered" evidence="1">
    <location>
        <begin position="21"/>
        <end position="53"/>
    </location>
</feature>
<dbReference type="Proteomes" id="UP001162483">
    <property type="component" value="Unassembled WGS sequence"/>
</dbReference>
<name>A0ABN9CKP4_9NEOB</name>
<evidence type="ECO:0000313" key="3">
    <source>
        <dbReference type="Proteomes" id="UP001162483"/>
    </source>
</evidence>
<dbReference type="EMBL" id="CATNWA010010671">
    <property type="protein sequence ID" value="CAI9560269.1"/>
    <property type="molecule type" value="Genomic_DNA"/>
</dbReference>
<proteinExistence type="predicted"/>
<sequence length="53" mass="5381">MSPFDIFKFPASSVPVGLAVAGNGTRKTDAGIGRRTLPGTPQEGHRGSAGQGK</sequence>
<organism evidence="2 3">
    <name type="scientific">Staurois parvus</name>
    <dbReference type="NCBI Taxonomy" id="386267"/>
    <lineage>
        <taxon>Eukaryota</taxon>
        <taxon>Metazoa</taxon>
        <taxon>Chordata</taxon>
        <taxon>Craniata</taxon>
        <taxon>Vertebrata</taxon>
        <taxon>Euteleostomi</taxon>
        <taxon>Amphibia</taxon>
        <taxon>Batrachia</taxon>
        <taxon>Anura</taxon>
        <taxon>Neobatrachia</taxon>
        <taxon>Ranoidea</taxon>
        <taxon>Ranidae</taxon>
        <taxon>Staurois</taxon>
    </lineage>
</organism>